<name>A0ABV9I3W7_9FLAO</name>
<gene>
    <name evidence="1" type="ORF">ACFO3O_19690</name>
</gene>
<proteinExistence type="predicted"/>
<organism evidence="1 2">
    <name type="scientific">Dokdonia ponticola</name>
    <dbReference type="NCBI Taxonomy" id="2041041"/>
    <lineage>
        <taxon>Bacteria</taxon>
        <taxon>Pseudomonadati</taxon>
        <taxon>Bacteroidota</taxon>
        <taxon>Flavobacteriia</taxon>
        <taxon>Flavobacteriales</taxon>
        <taxon>Flavobacteriaceae</taxon>
        <taxon>Dokdonia</taxon>
    </lineage>
</organism>
<dbReference type="Proteomes" id="UP001596043">
    <property type="component" value="Unassembled WGS sequence"/>
</dbReference>
<comment type="caution">
    <text evidence="1">The sequence shown here is derived from an EMBL/GenBank/DDBJ whole genome shotgun (WGS) entry which is preliminary data.</text>
</comment>
<keyword evidence="2" id="KW-1185">Reference proteome</keyword>
<dbReference type="PANTHER" id="PTHR30348:SF9">
    <property type="entry name" value="UPF0759 PROTEIN YECE"/>
    <property type="match status" value="1"/>
</dbReference>
<reference evidence="2" key="1">
    <citation type="journal article" date="2019" name="Int. J. Syst. Evol. Microbiol.">
        <title>The Global Catalogue of Microorganisms (GCM) 10K type strain sequencing project: providing services to taxonomists for standard genome sequencing and annotation.</title>
        <authorList>
            <consortium name="The Broad Institute Genomics Platform"/>
            <consortium name="The Broad Institute Genome Sequencing Center for Infectious Disease"/>
            <person name="Wu L."/>
            <person name="Ma J."/>
        </authorList>
    </citation>
    <scope>NUCLEOTIDE SEQUENCE [LARGE SCALE GENOMIC DNA]</scope>
    <source>
        <strain evidence="2">YJ-61-S</strain>
    </source>
</reference>
<accession>A0ABV9I3W7</accession>
<sequence>MKFGKVAQPEAIDFTLPQDHIDTERVLSANKDKDSSPLQVYVGCAKWNKQDLKNFYPRGTKDELGYYSSQFNCIELNATFYRLFPKEQYEKWYDKTPEGFKFFPKITNTISHLKRLIDAEKYIPEYLDRTLALKEKLGTIFLQMHNNFQPKNFDRVDNFINHWPSHVPIALEFRHTDWFNDLQVAERLYLALEENNMANILVDTAGRRDIMHMRLTNNEAFIRFVGANHESDYTRLDDWILRLQKWVAQGLTNIHFFIHQNVEVESPLLSAYFIKKLNKALSLDLKIPVTLSQNTTNPPTLF</sequence>
<dbReference type="RefSeq" id="WP_379982038.1">
    <property type="nucleotide sequence ID" value="NZ_JBHSFV010000015.1"/>
</dbReference>
<evidence type="ECO:0000313" key="2">
    <source>
        <dbReference type="Proteomes" id="UP001596043"/>
    </source>
</evidence>
<dbReference type="InterPro" id="IPR036520">
    <property type="entry name" value="UPF0759_sf"/>
</dbReference>
<protein>
    <submittedName>
        <fullName evidence="1">DUF72 domain-containing protein</fullName>
    </submittedName>
</protein>
<dbReference type="EMBL" id="JBHSFV010000015">
    <property type="protein sequence ID" value="MFC4636139.1"/>
    <property type="molecule type" value="Genomic_DNA"/>
</dbReference>
<dbReference type="Gene3D" id="3.20.20.410">
    <property type="entry name" value="Protein of unknown function UPF0759"/>
    <property type="match status" value="1"/>
</dbReference>
<evidence type="ECO:0000313" key="1">
    <source>
        <dbReference type="EMBL" id="MFC4636139.1"/>
    </source>
</evidence>
<dbReference type="InterPro" id="IPR002763">
    <property type="entry name" value="DUF72"/>
</dbReference>
<dbReference type="Pfam" id="PF01904">
    <property type="entry name" value="DUF72"/>
    <property type="match status" value="1"/>
</dbReference>
<dbReference type="PANTHER" id="PTHR30348">
    <property type="entry name" value="UNCHARACTERIZED PROTEIN YECE"/>
    <property type="match status" value="1"/>
</dbReference>
<dbReference type="SUPFAM" id="SSF117396">
    <property type="entry name" value="TM1631-like"/>
    <property type="match status" value="1"/>
</dbReference>